<comment type="caution">
    <text evidence="7">The sequence shown here is derived from an EMBL/GenBank/DDBJ whole genome shotgun (WGS) entry which is preliminary data.</text>
</comment>
<dbReference type="Proteomes" id="UP001596161">
    <property type="component" value="Unassembled WGS sequence"/>
</dbReference>
<dbReference type="EC" id="2.4.1.-" evidence="7"/>
<dbReference type="RefSeq" id="WP_378016201.1">
    <property type="nucleotide sequence ID" value="NZ_JBHSKT010000002.1"/>
</dbReference>
<sequence length="490" mass="56229">MALQVFQVFLLGVYFACLLFIFCYSLMQLHLTFLFRKSQKQAKPVFPIPETWPDVTVQLPIYNERYVVERLLEAVCKFNYPNEKLQIQVLDDSTDETVGIIAQKVAAFKEQGINIEHVRRPARTGFKAGALQYGLQQATGEFIAVFDADFVPEPDFLRQTIPAFTSPEIGVVQTRWGHLNEHNSMLTRLQAFGLNAHFTVEQSGRNFGKHFINFNGTAGVWRETCIEAAGGWEADTLTEDLDLSYRAQLKGWQFRYLQNVVVPAELPASMPALKQQQYRWTKGAAETAKKHRNLLWKTKTGRETKLHAWFHLLNSSVYLCIFLASLISVALLFAGNSIPFSEDFFRLSAVFLSGFLVLAFFYWLAYLATNMQAKWWNFLPQFFLFLTFSMGLAFYNAIAVTEGYLGRKTPFIRTPKFNLTNEQNSWQKTAYSLSGISGINIAEGLLALFFWFAIFAAFKLQDFRLLYFHFMLALGYSLVFFYSLKHSLAK</sequence>
<feature type="transmembrane region" description="Helical" evidence="6">
    <location>
        <begin position="6"/>
        <end position="27"/>
    </location>
</feature>
<dbReference type="InterPro" id="IPR029044">
    <property type="entry name" value="Nucleotide-diphossugar_trans"/>
</dbReference>
<evidence type="ECO:0000256" key="3">
    <source>
        <dbReference type="ARBA" id="ARBA00022692"/>
    </source>
</evidence>
<dbReference type="PANTHER" id="PTHR32044">
    <property type="entry name" value="GLUCOMANNAN 4-BETA-MANNOSYLTRANSFERASE 9"/>
    <property type="match status" value="1"/>
</dbReference>
<feature type="transmembrane region" description="Helical" evidence="6">
    <location>
        <begin position="465"/>
        <end position="484"/>
    </location>
</feature>
<keyword evidence="3 6" id="KW-0812">Transmembrane</keyword>
<accession>A0ABW0E985</accession>
<keyword evidence="5 6" id="KW-0472">Membrane</keyword>
<evidence type="ECO:0000256" key="5">
    <source>
        <dbReference type="ARBA" id="ARBA00023136"/>
    </source>
</evidence>
<evidence type="ECO:0000313" key="7">
    <source>
        <dbReference type="EMBL" id="MFC5269821.1"/>
    </source>
</evidence>
<reference evidence="8" key="1">
    <citation type="journal article" date="2019" name="Int. J. Syst. Evol. Microbiol.">
        <title>The Global Catalogue of Microorganisms (GCM) 10K type strain sequencing project: providing services to taxonomists for standard genome sequencing and annotation.</title>
        <authorList>
            <consortium name="The Broad Institute Genomics Platform"/>
            <consortium name="The Broad Institute Genome Sequencing Center for Infectious Disease"/>
            <person name="Wu L."/>
            <person name="Ma J."/>
        </authorList>
    </citation>
    <scope>NUCLEOTIDE SEQUENCE [LARGE SCALE GENOMIC DNA]</scope>
    <source>
        <strain evidence="8">KACC 12602</strain>
    </source>
</reference>
<organism evidence="7 8">
    <name type="scientific">Adhaeribacter terreus</name>
    <dbReference type="NCBI Taxonomy" id="529703"/>
    <lineage>
        <taxon>Bacteria</taxon>
        <taxon>Pseudomonadati</taxon>
        <taxon>Bacteroidota</taxon>
        <taxon>Cytophagia</taxon>
        <taxon>Cytophagales</taxon>
        <taxon>Hymenobacteraceae</taxon>
        <taxon>Adhaeribacter</taxon>
    </lineage>
</organism>
<evidence type="ECO:0000256" key="4">
    <source>
        <dbReference type="ARBA" id="ARBA00022989"/>
    </source>
</evidence>
<evidence type="ECO:0000256" key="6">
    <source>
        <dbReference type="SAM" id="Phobius"/>
    </source>
</evidence>
<proteinExistence type="predicted"/>
<keyword evidence="7" id="KW-0328">Glycosyltransferase</keyword>
<feature type="transmembrane region" description="Helical" evidence="6">
    <location>
        <begin position="378"/>
        <end position="398"/>
    </location>
</feature>
<feature type="transmembrane region" description="Helical" evidence="6">
    <location>
        <begin position="345"/>
        <end position="366"/>
    </location>
</feature>
<comment type="subcellular location">
    <subcellularLocation>
        <location evidence="1">Endomembrane system</location>
    </subcellularLocation>
</comment>
<keyword evidence="8" id="KW-1185">Reference proteome</keyword>
<dbReference type="Gene3D" id="3.90.550.10">
    <property type="entry name" value="Spore Coat Polysaccharide Biosynthesis Protein SpsA, Chain A"/>
    <property type="match status" value="1"/>
</dbReference>
<dbReference type="PANTHER" id="PTHR32044:SF80">
    <property type="entry name" value="XYLOGLUCAN GLYCOSYLTRANSFERASE 2-RELATED"/>
    <property type="match status" value="1"/>
</dbReference>
<dbReference type="Pfam" id="PF13641">
    <property type="entry name" value="Glyco_tranf_2_3"/>
    <property type="match status" value="1"/>
</dbReference>
<evidence type="ECO:0000256" key="1">
    <source>
        <dbReference type="ARBA" id="ARBA00004308"/>
    </source>
</evidence>
<evidence type="ECO:0000256" key="2">
    <source>
        <dbReference type="ARBA" id="ARBA00022679"/>
    </source>
</evidence>
<evidence type="ECO:0000313" key="8">
    <source>
        <dbReference type="Proteomes" id="UP001596161"/>
    </source>
</evidence>
<protein>
    <submittedName>
        <fullName evidence="7">Cellulose synthase family protein</fullName>
        <ecNumber evidence="7">2.4.1.-</ecNumber>
    </submittedName>
</protein>
<feature type="transmembrane region" description="Helical" evidence="6">
    <location>
        <begin position="436"/>
        <end position="458"/>
    </location>
</feature>
<feature type="transmembrane region" description="Helical" evidence="6">
    <location>
        <begin position="309"/>
        <end position="333"/>
    </location>
</feature>
<dbReference type="EMBL" id="JBHSKT010000002">
    <property type="protein sequence ID" value="MFC5269821.1"/>
    <property type="molecule type" value="Genomic_DNA"/>
</dbReference>
<keyword evidence="2 7" id="KW-0808">Transferase</keyword>
<dbReference type="CDD" id="cd06437">
    <property type="entry name" value="CESA_CaSu_A2"/>
    <property type="match status" value="1"/>
</dbReference>
<keyword evidence="4 6" id="KW-1133">Transmembrane helix</keyword>
<name>A0ABW0E985_9BACT</name>
<gene>
    <name evidence="7" type="ORF">ACFPIB_04310</name>
</gene>
<dbReference type="SUPFAM" id="SSF53448">
    <property type="entry name" value="Nucleotide-diphospho-sugar transferases"/>
    <property type="match status" value="1"/>
</dbReference>
<dbReference type="GO" id="GO:0016757">
    <property type="term" value="F:glycosyltransferase activity"/>
    <property type="evidence" value="ECO:0007669"/>
    <property type="project" value="UniProtKB-KW"/>
</dbReference>